<accession>A0ABP4FDI8</accession>
<name>A0ABP4FDI8_9ACTN</name>
<feature type="chain" id="PRO_5045785734" description="Peptidase S11 D-alanyl-D-alanine carboxypeptidase A N-terminal domain-containing protein" evidence="3">
    <location>
        <begin position="20"/>
        <end position="471"/>
    </location>
</feature>
<keyword evidence="2" id="KW-1133">Transmembrane helix</keyword>
<dbReference type="Pfam" id="PF00768">
    <property type="entry name" value="Peptidase_S11"/>
    <property type="match status" value="1"/>
</dbReference>
<dbReference type="EMBL" id="BAAAKV010000015">
    <property type="protein sequence ID" value="GAA1164213.1"/>
    <property type="molecule type" value="Genomic_DNA"/>
</dbReference>
<dbReference type="Proteomes" id="UP001501371">
    <property type="component" value="Unassembled WGS sequence"/>
</dbReference>
<comment type="caution">
    <text evidence="5">The sequence shown here is derived from an EMBL/GenBank/DDBJ whole genome shotgun (WGS) entry which is preliminary data.</text>
</comment>
<keyword evidence="2" id="KW-0812">Transmembrane</keyword>
<feature type="compositionally biased region" description="Low complexity" evidence="1">
    <location>
        <begin position="394"/>
        <end position="421"/>
    </location>
</feature>
<feature type="compositionally biased region" description="Low complexity" evidence="1">
    <location>
        <begin position="57"/>
        <end position="78"/>
    </location>
</feature>
<dbReference type="InterPro" id="IPR001967">
    <property type="entry name" value="Peptidase_S11_N"/>
</dbReference>
<feature type="compositionally biased region" description="Pro residues" evidence="1">
    <location>
        <begin position="368"/>
        <end position="378"/>
    </location>
</feature>
<feature type="transmembrane region" description="Helical" evidence="2">
    <location>
        <begin position="435"/>
        <end position="455"/>
    </location>
</feature>
<proteinExistence type="predicted"/>
<protein>
    <recommendedName>
        <fullName evidence="4">Peptidase S11 D-alanyl-D-alanine carboxypeptidase A N-terminal domain-containing protein</fullName>
    </recommendedName>
</protein>
<gene>
    <name evidence="5" type="ORF">GCM10009654_21230</name>
</gene>
<keyword evidence="2" id="KW-0472">Membrane</keyword>
<keyword evidence="3" id="KW-0732">Signal</keyword>
<dbReference type="InterPro" id="IPR012338">
    <property type="entry name" value="Beta-lactam/transpept-like"/>
</dbReference>
<feature type="region of interest" description="Disordered" evidence="1">
    <location>
        <begin position="53"/>
        <end position="79"/>
    </location>
</feature>
<evidence type="ECO:0000256" key="1">
    <source>
        <dbReference type="SAM" id="MobiDB-lite"/>
    </source>
</evidence>
<reference evidence="6" key="1">
    <citation type="journal article" date="2019" name="Int. J. Syst. Evol. Microbiol.">
        <title>The Global Catalogue of Microorganisms (GCM) 10K type strain sequencing project: providing services to taxonomists for standard genome sequencing and annotation.</title>
        <authorList>
            <consortium name="The Broad Institute Genomics Platform"/>
            <consortium name="The Broad Institute Genome Sequencing Center for Infectious Disease"/>
            <person name="Wu L."/>
            <person name="Ma J."/>
        </authorList>
    </citation>
    <scope>NUCLEOTIDE SEQUENCE [LARGE SCALE GENOMIC DNA]</scope>
    <source>
        <strain evidence="6">JCM 12696</strain>
    </source>
</reference>
<dbReference type="SUPFAM" id="SSF56601">
    <property type="entry name" value="beta-lactamase/transpeptidase-like"/>
    <property type="match status" value="1"/>
</dbReference>
<feature type="region of interest" description="Disordered" evidence="1">
    <location>
        <begin position="362"/>
        <end position="436"/>
    </location>
</feature>
<keyword evidence="6" id="KW-1185">Reference proteome</keyword>
<evidence type="ECO:0000259" key="4">
    <source>
        <dbReference type="Pfam" id="PF00768"/>
    </source>
</evidence>
<feature type="domain" description="Peptidase S11 D-alanyl-D-alanine carboxypeptidase A N-terminal" evidence="4">
    <location>
        <begin position="105"/>
        <end position="335"/>
    </location>
</feature>
<sequence length="471" mass="47800">MFLATGLLVLLPASAPAAADPRTDPATRGASYFVFPGSAGPHGTAVSRTSGILLPLGARPSPGASTSAGPGAPAASPPVARGTLVDRRLLHRPGTHVRPARGVPRPPELSALSWLVADARTGDVLAAHNAHLELPPASTLKTLFALTALPRLPEHGRHTVTDAELDDIGPNSSTVGIAPGLEYEVADLWRGVFLSSGNDAVRALAAMNGGVEATVAQMREKAKLLGALDTHVVSPDGYDAPGQVSSAFDLAVFGRTGLASPAFVRYSSTRDALFPGDGYMYGIHNTNRLLSGEDGIEPYPGLIGVKNGYTSSAGYTLIAAARHGERTLVVSVMNPQSGWSGAVYEEARELLDWGFKADGKVAPVGSLQPPPPPLPPRPAKAGPEPGPVAQAVRTAPPASSTPGSGPGTASASPPTHALASGDEGGEGDDGALSGVPVPAALTGAACAAAASLFLVRRRWRGRRASASGPGG</sequence>
<dbReference type="PANTHER" id="PTHR21581">
    <property type="entry name" value="D-ALANYL-D-ALANINE CARBOXYPEPTIDASE"/>
    <property type="match status" value="1"/>
</dbReference>
<evidence type="ECO:0000313" key="5">
    <source>
        <dbReference type="EMBL" id="GAA1164213.1"/>
    </source>
</evidence>
<dbReference type="PANTHER" id="PTHR21581:SF33">
    <property type="entry name" value="D-ALANYL-D-ALANINE CARBOXYPEPTIDASE DACB"/>
    <property type="match status" value="1"/>
</dbReference>
<evidence type="ECO:0000256" key="3">
    <source>
        <dbReference type="SAM" id="SignalP"/>
    </source>
</evidence>
<organism evidence="5 6">
    <name type="scientific">Streptomyces hebeiensis</name>
    <dbReference type="NCBI Taxonomy" id="229486"/>
    <lineage>
        <taxon>Bacteria</taxon>
        <taxon>Bacillati</taxon>
        <taxon>Actinomycetota</taxon>
        <taxon>Actinomycetes</taxon>
        <taxon>Kitasatosporales</taxon>
        <taxon>Streptomycetaceae</taxon>
        <taxon>Streptomyces</taxon>
    </lineage>
</organism>
<evidence type="ECO:0000256" key="2">
    <source>
        <dbReference type="SAM" id="Phobius"/>
    </source>
</evidence>
<dbReference type="Gene3D" id="3.40.710.10">
    <property type="entry name" value="DD-peptidase/beta-lactamase superfamily"/>
    <property type="match status" value="1"/>
</dbReference>
<evidence type="ECO:0000313" key="6">
    <source>
        <dbReference type="Proteomes" id="UP001501371"/>
    </source>
</evidence>
<feature type="signal peptide" evidence="3">
    <location>
        <begin position="1"/>
        <end position="19"/>
    </location>
</feature>